<dbReference type="PANTHER" id="PTHR30469">
    <property type="entry name" value="MULTIDRUG RESISTANCE PROTEIN MDTA"/>
    <property type="match status" value="1"/>
</dbReference>
<gene>
    <name evidence="6" type="ORF">SYV04_16855</name>
</gene>
<dbReference type="NCBIfam" id="TIGR01730">
    <property type="entry name" value="RND_mfp"/>
    <property type="match status" value="1"/>
</dbReference>
<dbReference type="Gene3D" id="2.40.30.170">
    <property type="match status" value="1"/>
</dbReference>
<comment type="caution">
    <text evidence="6">The sequence shown here is derived from an EMBL/GenBank/DDBJ whole genome shotgun (WGS) entry which is preliminary data.</text>
</comment>
<feature type="coiled-coil region" evidence="2">
    <location>
        <begin position="138"/>
        <end position="165"/>
    </location>
</feature>
<dbReference type="RefSeq" id="WP_321546816.1">
    <property type="nucleotide sequence ID" value="NZ_JAXIVS010000005.1"/>
</dbReference>
<evidence type="ECO:0000256" key="3">
    <source>
        <dbReference type="SAM" id="MobiDB-lite"/>
    </source>
</evidence>
<feature type="chain" id="PRO_5045844170" evidence="4">
    <location>
        <begin position="18"/>
        <end position="293"/>
    </location>
</feature>
<dbReference type="InterPro" id="IPR058792">
    <property type="entry name" value="Beta-barrel_RND_2"/>
</dbReference>
<protein>
    <submittedName>
        <fullName evidence="6">Efflux RND transporter periplasmic adaptor subunit</fullName>
    </submittedName>
</protein>
<feature type="region of interest" description="Disordered" evidence="3">
    <location>
        <begin position="270"/>
        <end position="293"/>
    </location>
</feature>
<name>A0ABU5H4C3_9BACT</name>
<evidence type="ECO:0000256" key="1">
    <source>
        <dbReference type="ARBA" id="ARBA00009477"/>
    </source>
</evidence>
<dbReference type="Pfam" id="PF25954">
    <property type="entry name" value="Beta-barrel_RND_2"/>
    <property type="match status" value="1"/>
</dbReference>
<keyword evidence="4" id="KW-0732">Signal</keyword>
<sequence>MALVFLCASGVGTLAHASESSLEATAPFLGVVIPHDSVDLSSKFESRLERLEVDVGDTVRQGEVVARLDIHPVVQELAAARASLQSSRAEEQASGLALAEAREKKSRHFTPRSLELGVYSKEELATLRYQERTALARLEASRARTREQQARVAELERNVNEAALVAPFDGIVATRPVSPGARVAAGQPILRLLGTGGWKVRFAVPEEEARQLEPGSPLELSLQQRQQTLAGHVESIAPEVDAAARMVFAIAAFDAHPPETVSTGMVVHVQPGPRQGAIGQRESSDPIPTRSGR</sequence>
<evidence type="ECO:0000313" key="6">
    <source>
        <dbReference type="EMBL" id="MDY7228091.1"/>
    </source>
</evidence>
<dbReference type="Gene3D" id="1.10.287.470">
    <property type="entry name" value="Helix hairpin bin"/>
    <property type="match status" value="1"/>
</dbReference>
<keyword evidence="2" id="KW-0175">Coiled coil</keyword>
<feature type="signal peptide" evidence="4">
    <location>
        <begin position="1"/>
        <end position="17"/>
    </location>
</feature>
<evidence type="ECO:0000313" key="7">
    <source>
        <dbReference type="Proteomes" id="UP001291309"/>
    </source>
</evidence>
<feature type="domain" description="CusB-like beta-barrel" evidence="5">
    <location>
        <begin position="200"/>
        <end position="268"/>
    </location>
</feature>
<dbReference type="SUPFAM" id="SSF111369">
    <property type="entry name" value="HlyD-like secretion proteins"/>
    <property type="match status" value="1"/>
</dbReference>
<keyword evidence="7" id="KW-1185">Reference proteome</keyword>
<evidence type="ECO:0000256" key="4">
    <source>
        <dbReference type="SAM" id="SignalP"/>
    </source>
</evidence>
<proteinExistence type="inferred from homology"/>
<dbReference type="PANTHER" id="PTHR30469:SF15">
    <property type="entry name" value="HLYD FAMILY OF SECRETION PROTEINS"/>
    <property type="match status" value="1"/>
</dbReference>
<organism evidence="6 7">
    <name type="scientific">Hyalangium rubrum</name>
    <dbReference type="NCBI Taxonomy" id="3103134"/>
    <lineage>
        <taxon>Bacteria</taxon>
        <taxon>Pseudomonadati</taxon>
        <taxon>Myxococcota</taxon>
        <taxon>Myxococcia</taxon>
        <taxon>Myxococcales</taxon>
        <taxon>Cystobacterineae</taxon>
        <taxon>Archangiaceae</taxon>
        <taxon>Hyalangium</taxon>
    </lineage>
</organism>
<dbReference type="EMBL" id="JAXIVS010000005">
    <property type="protein sequence ID" value="MDY7228091.1"/>
    <property type="molecule type" value="Genomic_DNA"/>
</dbReference>
<dbReference type="Proteomes" id="UP001291309">
    <property type="component" value="Unassembled WGS sequence"/>
</dbReference>
<dbReference type="Gene3D" id="2.40.50.100">
    <property type="match status" value="1"/>
</dbReference>
<comment type="similarity">
    <text evidence="1">Belongs to the membrane fusion protein (MFP) (TC 8.A.1) family.</text>
</comment>
<reference evidence="6 7" key="1">
    <citation type="submission" date="2023-12" db="EMBL/GenBank/DDBJ databases">
        <title>the genome sequence of Hyalangium sp. s54d21.</title>
        <authorList>
            <person name="Zhang X."/>
        </authorList>
    </citation>
    <scope>NUCLEOTIDE SEQUENCE [LARGE SCALE GENOMIC DNA]</scope>
    <source>
        <strain evidence="7">s54d21</strain>
    </source>
</reference>
<evidence type="ECO:0000259" key="5">
    <source>
        <dbReference type="Pfam" id="PF25954"/>
    </source>
</evidence>
<dbReference type="InterPro" id="IPR006143">
    <property type="entry name" value="RND_pump_MFP"/>
</dbReference>
<accession>A0ABU5H4C3</accession>
<evidence type="ECO:0000256" key="2">
    <source>
        <dbReference type="SAM" id="Coils"/>
    </source>
</evidence>